<sequence length="395" mass="42174">MVGLRGSAVADKRWSITGFGAMAVAALLLALTVLEPAPAAAQRIRQAEPGEVIYTRPPVRGRQLPPQVQAPPQRQGFRIPFLDRLFGGGNREVQVPQRVPASAGRTGVAPRAAAPAQPPKPKVEPKYFVAVVGDDYATAAADGLEEALEDRPDIAIVRKIAPGRGIAAGDPALAASLRTLLGGGEKINAVVLAIGRQDQRPIEDGNAEVAFRSARWNQLFATRIDEALIALTERRLPVVWLGLPPVADEKESAGNAHINELLRQRLIGFGASFHDVWDGFIDENEMFATTGPALDGSKVRLRLQDGVGFTRAGARKFAHNAELHIRRLFPADTPGEAVANSPDMEDVSIHILTSAPRTPGATLLDANLPAIARGTEGAHSPAPLGRADDFRWQAD</sequence>
<feature type="compositionally biased region" description="Basic and acidic residues" evidence="1">
    <location>
        <begin position="386"/>
        <end position="395"/>
    </location>
</feature>
<protein>
    <recommendedName>
        <fullName evidence="4">DUF459 domain-containing protein</fullName>
    </recommendedName>
</protein>
<dbReference type="AlphaFoldDB" id="A0A8J2YP73"/>
<dbReference type="Proteomes" id="UP000602745">
    <property type="component" value="Unassembled WGS sequence"/>
</dbReference>
<feature type="region of interest" description="Disordered" evidence="1">
    <location>
        <begin position="100"/>
        <end position="120"/>
    </location>
</feature>
<reference evidence="2" key="2">
    <citation type="submission" date="2020-09" db="EMBL/GenBank/DDBJ databases">
        <authorList>
            <person name="Sun Q."/>
            <person name="Sedlacek I."/>
        </authorList>
    </citation>
    <scope>NUCLEOTIDE SEQUENCE</scope>
    <source>
        <strain evidence="2">CCM 7684</strain>
    </source>
</reference>
<comment type="caution">
    <text evidence="2">The sequence shown here is derived from an EMBL/GenBank/DDBJ whole genome shotgun (WGS) entry which is preliminary data.</text>
</comment>
<accession>A0A8J2YP73</accession>
<proteinExistence type="predicted"/>
<dbReference type="EMBL" id="BMCP01000014">
    <property type="protein sequence ID" value="GGE55755.1"/>
    <property type="molecule type" value="Genomic_DNA"/>
</dbReference>
<feature type="region of interest" description="Disordered" evidence="1">
    <location>
        <begin position="374"/>
        <end position="395"/>
    </location>
</feature>
<dbReference type="Pfam" id="PF04311">
    <property type="entry name" value="DUF459"/>
    <property type="match status" value="1"/>
</dbReference>
<evidence type="ECO:0000313" key="2">
    <source>
        <dbReference type="EMBL" id="GGE55755.1"/>
    </source>
</evidence>
<reference evidence="2" key="1">
    <citation type="journal article" date="2014" name="Int. J. Syst. Evol. Microbiol.">
        <title>Complete genome sequence of Corynebacterium casei LMG S-19264T (=DSM 44701T), isolated from a smear-ripened cheese.</title>
        <authorList>
            <consortium name="US DOE Joint Genome Institute (JGI-PGF)"/>
            <person name="Walter F."/>
            <person name="Albersmeier A."/>
            <person name="Kalinowski J."/>
            <person name="Ruckert C."/>
        </authorList>
    </citation>
    <scope>NUCLEOTIDE SEQUENCE</scope>
    <source>
        <strain evidence="2">CCM 7684</strain>
    </source>
</reference>
<evidence type="ECO:0008006" key="4">
    <source>
        <dbReference type="Google" id="ProtNLM"/>
    </source>
</evidence>
<organism evidence="2 3">
    <name type="scientific">Agaricicola taiwanensis</name>
    <dbReference type="NCBI Taxonomy" id="591372"/>
    <lineage>
        <taxon>Bacteria</taxon>
        <taxon>Pseudomonadati</taxon>
        <taxon>Pseudomonadota</taxon>
        <taxon>Alphaproteobacteria</taxon>
        <taxon>Rhodobacterales</taxon>
        <taxon>Paracoccaceae</taxon>
        <taxon>Agaricicola</taxon>
    </lineage>
</organism>
<dbReference type="InterPro" id="IPR007407">
    <property type="entry name" value="DUF459"/>
</dbReference>
<name>A0A8J2YP73_9RHOB</name>
<evidence type="ECO:0000313" key="3">
    <source>
        <dbReference type="Proteomes" id="UP000602745"/>
    </source>
</evidence>
<evidence type="ECO:0000256" key="1">
    <source>
        <dbReference type="SAM" id="MobiDB-lite"/>
    </source>
</evidence>
<gene>
    <name evidence="2" type="ORF">GCM10007276_36030</name>
</gene>
<keyword evidence="3" id="KW-1185">Reference proteome</keyword>